<sequence>MFVPIMFHYFTWCLHKELQILLNWCGPNLGRFLNYQMNHIVVTLAYVMEDSLIIELLTIAEKLLIILKINETFPFFSNALFQITHISVSVDVELKLLPRNGPHNNEKKIREAKNHVKNIAVSDTILLDKSATPS</sequence>
<gene>
    <name evidence="1" type="ORF">V8G54_004087</name>
</gene>
<dbReference type="AlphaFoldDB" id="A0AAQ3PC16"/>
<dbReference type="Proteomes" id="UP001374535">
    <property type="component" value="Chromosome 1"/>
</dbReference>
<reference evidence="1 2" key="1">
    <citation type="journal article" date="2023" name="Life. Sci Alliance">
        <title>Evolutionary insights into 3D genome organization and epigenetic landscape of Vigna mungo.</title>
        <authorList>
            <person name="Junaid A."/>
            <person name="Singh B."/>
            <person name="Bhatia S."/>
        </authorList>
    </citation>
    <scope>NUCLEOTIDE SEQUENCE [LARGE SCALE GENOMIC DNA]</scope>
    <source>
        <strain evidence="1">Urdbean</strain>
    </source>
</reference>
<evidence type="ECO:0000313" key="1">
    <source>
        <dbReference type="EMBL" id="WVZ25543.1"/>
    </source>
</evidence>
<accession>A0AAQ3PC16</accession>
<evidence type="ECO:0000313" key="2">
    <source>
        <dbReference type="Proteomes" id="UP001374535"/>
    </source>
</evidence>
<organism evidence="1 2">
    <name type="scientific">Vigna mungo</name>
    <name type="common">Black gram</name>
    <name type="synonym">Phaseolus mungo</name>
    <dbReference type="NCBI Taxonomy" id="3915"/>
    <lineage>
        <taxon>Eukaryota</taxon>
        <taxon>Viridiplantae</taxon>
        <taxon>Streptophyta</taxon>
        <taxon>Embryophyta</taxon>
        <taxon>Tracheophyta</taxon>
        <taxon>Spermatophyta</taxon>
        <taxon>Magnoliopsida</taxon>
        <taxon>eudicotyledons</taxon>
        <taxon>Gunneridae</taxon>
        <taxon>Pentapetalae</taxon>
        <taxon>rosids</taxon>
        <taxon>fabids</taxon>
        <taxon>Fabales</taxon>
        <taxon>Fabaceae</taxon>
        <taxon>Papilionoideae</taxon>
        <taxon>50 kb inversion clade</taxon>
        <taxon>NPAAA clade</taxon>
        <taxon>indigoferoid/millettioid clade</taxon>
        <taxon>Phaseoleae</taxon>
        <taxon>Vigna</taxon>
    </lineage>
</organism>
<name>A0AAQ3PC16_VIGMU</name>
<keyword evidence="2" id="KW-1185">Reference proteome</keyword>
<dbReference type="EMBL" id="CP144700">
    <property type="protein sequence ID" value="WVZ25543.1"/>
    <property type="molecule type" value="Genomic_DNA"/>
</dbReference>
<protein>
    <submittedName>
        <fullName evidence="1">Uncharacterized protein</fullName>
    </submittedName>
</protein>
<proteinExistence type="predicted"/>